<dbReference type="EC" id="3.1.1.61" evidence="5"/>
<keyword evidence="11" id="KW-1185">Reference proteome</keyword>
<keyword evidence="1 5" id="KW-0963">Cytoplasm</keyword>
<feature type="domain" description="CheB-type methylesterase" evidence="9">
    <location>
        <begin position="158"/>
        <end position="348"/>
    </location>
</feature>
<evidence type="ECO:0000313" key="11">
    <source>
        <dbReference type="Proteomes" id="UP000033423"/>
    </source>
</evidence>
<comment type="function">
    <text evidence="5">Involved in chemotaxis. Part of a chemotaxis signal transduction system that modulates chemotaxis in response to various stimuli. Catalyzes the demethylation of specific methylglutamate residues introduced into the chemoreceptors (methyl-accepting chemotaxis proteins or MCP) by CheR. Also mediates the irreversible deamidation of specific glutamine residues to glutamic acid.</text>
</comment>
<dbReference type="PROSITE" id="PS50122">
    <property type="entry name" value="CHEB"/>
    <property type="match status" value="1"/>
</dbReference>
<accession>A0A0F3GRF2</accession>
<evidence type="ECO:0000256" key="1">
    <source>
        <dbReference type="ARBA" id="ARBA00022490"/>
    </source>
</evidence>
<dbReference type="PANTHER" id="PTHR42872:SF6">
    <property type="entry name" value="PROTEIN-GLUTAMATE METHYLESTERASE_PROTEIN-GLUTAMINE GLUTAMINASE"/>
    <property type="match status" value="1"/>
</dbReference>
<dbReference type="EMBL" id="LACI01001969">
    <property type="protein sequence ID" value="KJU83278.1"/>
    <property type="molecule type" value="Genomic_DNA"/>
</dbReference>
<evidence type="ECO:0000313" key="10">
    <source>
        <dbReference type="EMBL" id="KJU83278.1"/>
    </source>
</evidence>
<dbReference type="AlphaFoldDB" id="A0A0F3GRF2"/>
<keyword evidence="5 7" id="KW-0597">Phosphoprotein</keyword>
<dbReference type="Pfam" id="PF00072">
    <property type="entry name" value="Response_reg"/>
    <property type="match status" value="1"/>
</dbReference>
<reference evidence="10 11" key="1">
    <citation type="submission" date="2015-02" db="EMBL/GenBank/DDBJ databases">
        <title>Single-cell genomics of uncultivated deep-branching MTB reveals a conserved set of magnetosome genes.</title>
        <authorList>
            <person name="Kolinko S."/>
            <person name="Richter M."/>
            <person name="Glockner F.O."/>
            <person name="Brachmann A."/>
            <person name="Schuler D."/>
        </authorList>
    </citation>
    <scope>NUCLEOTIDE SEQUENCE [LARGE SCALE GENOMIC DNA]</scope>
    <source>
        <strain evidence="10">TM-1</strain>
    </source>
</reference>
<dbReference type="InterPro" id="IPR000673">
    <property type="entry name" value="Sig_transdc_resp-reg_Me-estase"/>
</dbReference>
<keyword evidence="2 5" id="KW-0145">Chemotaxis</keyword>
<dbReference type="SUPFAM" id="SSF52738">
    <property type="entry name" value="Methylesterase CheB, C-terminal domain"/>
    <property type="match status" value="1"/>
</dbReference>
<dbReference type="Pfam" id="PF01339">
    <property type="entry name" value="CheB_methylest"/>
    <property type="match status" value="1"/>
</dbReference>
<dbReference type="CDD" id="cd17541">
    <property type="entry name" value="REC_CheB-like"/>
    <property type="match status" value="1"/>
</dbReference>
<dbReference type="PANTHER" id="PTHR42872">
    <property type="entry name" value="PROTEIN-GLUTAMATE METHYLESTERASE/PROTEIN-GLUTAMINE GLUTAMINASE"/>
    <property type="match status" value="1"/>
</dbReference>
<comment type="subcellular location">
    <subcellularLocation>
        <location evidence="5">Cytoplasm</location>
    </subcellularLocation>
</comment>
<evidence type="ECO:0000256" key="5">
    <source>
        <dbReference type="HAMAP-Rule" id="MF_00099"/>
    </source>
</evidence>
<comment type="catalytic activity">
    <reaction evidence="4 5">
        <text>[protein]-L-glutamate 5-O-methyl ester + H2O = L-glutamyl-[protein] + methanol + H(+)</text>
        <dbReference type="Rhea" id="RHEA:23236"/>
        <dbReference type="Rhea" id="RHEA-COMP:10208"/>
        <dbReference type="Rhea" id="RHEA-COMP:10311"/>
        <dbReference type="ChEBI" id="CHEBI:15377"/>
        <dbReference type="ChEBI" id="CHEBI:15378"/>
        <dbReference type="ChEBI" id="CHEBI:17790"/>
        <dbReference type="ChEBI" id="CHEBI:29973"/>
        <dbReference type="ChEBI" id="CHEBI:82795"/>
        <dbReference type="EC" id="3.1.1.61"/>
    </reaction>
</comment>
<evidence type="ECO:0000256" key="4">
    <source>
        <dbReference type="ARBA" id="ARBA00048267"/>
    </source>
</evidence>
<dbReference type="HAMAP" id="MF_00099">
    <property type="entry name" value="CheB_chemtxs"/>
    <property type="match status" value="1"/>
</dbReference>
<dbReference type="InterPro" id="IPR008248">
    <property type="entry name" value="CheB-like"/>
</dbReference>
<dbReference type="EC" id="3.5.1.44" evidence="5"/>
<feature type="active site" evidence="5 6">
    <location>
        <position position="197"/>
    </location>
</feature>
<dbReference type="GO" id="GO:0000156">
    <property type="term" value="F:phosphorelay response regulator activity"/>
    <property type="evidence" value="ECO:0007669"/>
    <property type="project" value="InterPro"/>
</dbReference>
<dbReference type="GO" id="GO:0006935">
    <property type="term" value="P:chemotaxis"/>
    <property type="evidence" value="ECO:0007669"/>
    <property type="project" value="UniProtKB-UniRule"/>
</dbReference>
<evidence type="ECO:0000259" key="8">
    <source>
        <dbReference type="PROSITE" id="PS50110"/>
    </source>
</evidence>
<feature type="domain" description="Response regulatory" evidence="8">
    <location>
        <begin position="3"/>
        <end position="121"/>
    </location>
</feature>
<feature type="modified residue" description="4-aspartylphosphate" evidence="5 7">
    <location>
        <position position="54"/>
    </location>
</feature>
<comment type="PTM">
    <text evidence="5">Phosphorylated by CheA. Phosphorylation of the N-terminal regulatory domain activates the methylesterase activity.</text>
</comment>
<sequence length="349" mass="36873">MINVLVVEDSPVAAHLLCHILGSDPEVNVLAVAGNATEALAFLQLQRPDVITMDINMPGMDGYETTRQVMKTNPVPIVIVSSGYNPKDAAVSFSVIEAGALTILEKPPGPRHPDYHNKAREFVTTIKLMSEVKVVKRPTVAVSPTAFKATPIVDAASIASEIRLIAIGASTGGPVVLQSILSKLPKGFPFPIVIVQHISRGFTDGFARWLMQTSGYPVKVATQGEIVKSFQAYVAPDGLQMGIDPMGGILLSDDARGDITCPSVSYLFRAVAASFGCHAMGILLTGMGKDGASGLKLIRDNGGLTIAQDSESSVIYGMPAEAVRIGAANSVLSPDGIVQLLVETARRKR</sequence>
<evidence type="ECO:0000256" key="6">
    <source>
        <dbReference type="PROSITE-ProRule" id="PRU00050"/>
    </source>
</evidence>
<feature type="active site" evidence="5 6">
    <location>
        <position position="290"/>
    </location>
</feature>
<protein>
    <recommendedName>
        <fullName evidence="5">Protein-glutamate methylesterase/protein-glutamine glutaminase</fullName>
        <ecNumber evidence="5">3.1.1.61</ecNumber>
        <ecNumber evidence="5">3.5.1.44</ecNumber>
    </recommendedName>
</protein>
<evidence type="ECO:0000256" key="2">
    <source>
        <dbReference type="ARBA" id="ARBA00022500"/>
    </source>
</evidence>
<dbReference type="PATRIC" id="fig|29290.4.peg.6021"/>
<evidence type="ECO:0000256" key="3">
    <source>
        <dbReference type="ARBA" id="ARBA00022801"/>
    </source>
</evidence>
<dbReference type="PROSITE" id="PS50110">
    <property type="entry name" value="RESPONSE_REGULATORY"/>
    <property type="match status" value="1"/>
</dbReference>
<dbReference type="CDD" id="cd16432">
    <property type="entry name" value="CheB_Rec"/>
    <property type="match status" value="1"/>
</dbReference>
<dbReference type="PIRSF" id="PIRSF000876">
    <property type="entry name" value="RR_chemtxs_CheB"/>
    <property type="match status" value="1"/>
</dbReference>
<feature type="active site" evidence="5 6">
    <location>
        <position position="170"/>
    </location>
</feature>
<evidence type="ECO:0000256" key="7">
    <source>
        <dbReference type="PROSITE-ProRule" id="PRU00169"/>
    </source>
</evidence>
<comment type="caution">
    <text evidence="10">The sequence shown here is derived from an EMBL/GenBank/DDBJ whole genome shotgun (WGS) entry which is preliminary data.</text>
</comment>
<proteinExistence type="inferred from homology"/>
<gene>
    <name evidence="5" type="primary">cheB</name>
    <name evidence="10" type="ORF">MBAV_004534</name>
</gene>
<dbReference type="Proteomes" id="UP000033423">
    <property type="component" value="Unassembled WGS sequence"/>
</dbReference>
<dbReference type="SUPFAM" id="SSF52172">
    <property type="entry name" value="CheY-like"/>
    <property type="match status" value="1"/>
</dbReference>
<comment type="similarity">
    <text evidence="5">Belongs to the CheB family.</text>
</comment>
<comment type="catalytic activity">
    <reaction evidence="5">
        <text>L-glutaminyl-[protein] + H2O = L-glutamyl-[protein] + NH4(+)</text>
        <dbReference type="Rhea" id="RHEA:16441"/>
        <dbReference type="Rhea" id="RHEA-COMP:10207"/>
        <dbReference type="Rhea" id="RHEA-COMP:10208"/>
        <dbReference type="ChEBI" id="CHEBI:15377"/>
        <dbReference type="ChEBI" id="CHEBI:28938"/>
        <dbReference type="ChEBI" id="CHEBI:29973"/>
        <dbReference type="ChEBI" id="CHEBI:30011"/>
        <dbReference type="EC" id="3.5.1.44"/>
    </reaction>
</comment>
<evidence type="ECO:0000259" key="9">
    <source>
        <dbReference type="PROSITE" id="PS50122"/>
    </source>
</evidence>
<dbReference type="InterPro" id="IPR035909">
    <property type="entry name" value="CheB_C"/>
</dbReference>
<dbReference type="InterPro" id="IPR011006">
    <property type="entry name" value="CheY-like_superfamily"/>
</dbReference>
<dbReference type="SMART" id="SM00448">
    <property type="entry name" value="REC"/>
    <property type="match status" value="1"/>
</dbReference>
<dbReference type="GO" id="GO:0005737">
    <property type="term" value="C:cytoplasm"/>
    <property type="evidence" value="ECO:0007669"/>
    <property type="project" value="UniProtKB-SubCell"/>
</dbReference>
<dbReference type="GO" id="GO:0008984">
    <property type="term" value="F:protein-glutamate methylesterase activity"/>
    <property type="evidence" value="ECO:0007669"/>
    <property type="project" value="UniProtKB-UniRule"/>
</dbReference>
<organism evidence="10 11">
    <name type="scientific">Candidatus Magnetobacterium bavaricum</name>
    <dbReference type="NCBI Taxonomy" id="29290"/>
    <lineage>
        <taxon>Bacteria</taxon>
        <taxon>Pseudomonadati</taxon>
        <taxon>Nitrospirota</taxon>
        <taxon>Thermodesulfovibrionia</taxon>
        <taxon>Thermodesulfovibrionales</taxon>
        <taxon>Candidatus Magnetobacteriaceae</taxon>
        <taxon>Candidatus Magnetobacterium</taxon>
    </lineage>
</organism>
<name>A0A0F3GRF2_9BACT</name>
<dbReference type="NCBIfam" id="NF001965">
    <property type="entry name" value="PRK00742.1"/>
    <property type="match status" value="1"/>
</dbReference>
<dbReference type="InterPro" id="IPR001789">
    <property type="entry name" value="Sig_transdc_resp-reg_receiver"/>
</dbReference>
<keyword evidence="3 5" id="KW-0378">Hydrolase</keyword>
<comment type="domain">
    <text evidence="5">Contains a C-terminal catalytic domain, and an N-terminal region which modulates catalytic activity.</text>
</comment>
<dbReference type="GO" id="GO:0050568">
    <property type="term" value="F:protein-glutamine glutaminase activity"/>
    <property type="evidence" value="ECO:0007669"/>
    <property type="project" value="UniProtKB-UniRule"/>
</dbReference>
<dbReference type="Gene3D" id="3.40.50.180">
    <property type="entry name" value="Methylesterase CheB, C-terminal domain"/>
    <property type="match status" value="1"/>
</dbReference>
<dbReference type="Gene3D" id="3.40.50.2300">
    <property type="match status" value="1"/>
</dbReference>